<name>A0A371J835_9FIRM</name>
<comment type="similarity">
    <text evidence="3">Belongs to the FliM family.</text>
</comment>
<accession>A0A371J835</accession>
<evidence type="ECO:0000256" key="9">
    <source>
        <dbReference type="ARBA" id="ARBA00023143"/>
    </source>
</evidence>
<evidence type="ECO:0000256" key="4">
    <source>
        <dbReference type="ARBA" id="ARBA00021898"/>
    </source>
</evidence>
<dbReference type="GO" id="GO:0050918">
    <property type="term" value="P:positive chemotaxis"/>
    <property type="evidence" value="ECO:0007669"/>
    <property type="project" value="TreeGrafter"/>
</dbReference>
<dbReference type="PANTHER" id="PTHR30034:SF6">
    <property type="entry name" value="YOP PROTEINS TRANSLOCATION PROTEIN Q"/>
    <property type="match status" value="1"/>
</dbReference>
<evidence type="ECO:0000313" key="12">
    <source>
        <dbReference type="Proteomes" id="UP000215694"/>
    </source>
</evidence>
<proteinExistence type="inferred from homology"/>
<dbReference type="CDD" id="cd17908">
    <property type="entry name" value="FliM"/>
    <property type="match status" value="1"/>
</dbReference>
<keyword evidence="12" id="KW-1185">Reference proteome</keyword>
<dbReference type="PANTHER" id="PTHR30034">
    <property type="entry name" value="FLAGELLAR MOTOR SWITCH PROTEIN FLIM"/>
    <property type="match status" value="1"/>
</dbReference>
<dbReference type="InterPro" id="IPR001543">
    <property type="entry name" value="FliN-like_C"/>
</dbReference>
<dbReference type="AlphaFoldDB" id="A0A371J835"/>
<dbReference type="PRINTS" id="PR00955">
    <property type="entry name" value="FLGMOTORFLIM"/>
</dbReference>
<sequence length="297" mass="33281">MGVVKIYDFKKNQKFSAENISVLTLLCEEFCKTSNIQLNYELKHQNVKLNINRAQQISYGDFLDSIESKSILAEYEMYPMIQNMIFSLDKHVSLILIDLVSGGDGKVDDLNRDLTDIDRALLKYLIDGLLKRMYTPENLETAKVVNIYNNKAQFQGINIKESIFICDMTVTLGTTIVGRINLCIPYGSMEPILEELLAKKISASKNNDSSDDMEGAMFNNIQEVKLDVIAILGQAKLSVNDLLNTEEGDIILLNQKISNDIDINVGSSKTFRGRPGLVGNKKGAIINDSIKGERRND</sequence>
<evidence type="ECO:0000256" key="7">
    <source>
        <dbReference type="ARBA" id="ARBA00022779"/>
    </source>
</evidence>
<evidence type="ECO:0000256" key="1">
    <source>
        <dbReference type="ARBA" id="ARBA00004117"/>
    </source>
</evidence>
<keyword evidence="7" id="KW-0283">Flagellar rotation</keyword>
<organism evidence="11 12">
    <name type="scientific">Romboutsia weinsteinii</name>
    <dbReference type="NCBI Taxonomy" id="2020949"/>
    <lineage>
        <taxon>Bacteria</taxon>
        <taxon>Bacillati</taxon>
        <taxon>Bacillota</taxon>
        <taxon>Clostridia</taxon>
        <taxon>Peptostreptococcales</taxon>
        <taxon>Peptostreptococcaceae</taxon>
        <taxon>Romboutsia</taxon>
    </lineage>
</organism>
<reference evidence="11 12" key="1">
    <citation type="journal article" date="2017" name="Genome Announc.">
        <title>Draft Genome Sequence of Romboutsia weinsteinii sp. nov. Strain CCRI-19649(T) Isolated from Surface Water.</title>
        <authorList>
            <person name="Maheux A.F."/>
            <person name="Boudreau D.K."/>
            <person name="Berube E."/>
            <person name="Boissinot M."/>
            <person name="Cantin P."/>
            <person name="Raymond F."/>
            <person name="Corbeil J."/>
            <person name="Omar R.F."/>
            <person name="Bergeron M.G."/>
        </authorList>
    </citation>
    <scope>NUCLEOTIDE SEQUENCE [LARGE SCALE GENOMIC DNA]</scope>
    <source>
        <strain evidence="11 12">CCRI-19649</strain>
    </source>
</reference>
<evidence type="ECO:0000256" key="5">
    <source>
        <dbReference type="ARBA" id="ARBA00022475"/>
    </source>
</evidence>
<dbReference type="Proteomes" id="UP000215694">
    <property type="component" value="Unassembled WGS sequence"/>
</dbReference>
<dbReference type="Gene3D" id="2.30.330.10">
    <property type="entry name" value="SpoA-like"/>
    <property type="match status" value="1"/>
</dbReference>
<dbReference type="Pfam" id="PF01052">
    <property type="entry name" value="FliMN_C"/>
    <property type="match status" value="1"/>
</dbReference>
<dbReference type="RefSeq" id="WP_094368693.1">
    <property type="nucleotide sequence ID" value="NZ_NOJY02000004.1"/>
</dbReference>
<dbReference type="SUPFAM" id="SSF103039">
    <property type="entry name" value="CheC-like"/>
    <property type="match status" value="1"/>
</dbReference>
<feature type="domain" description="Flagellar motor switch protein FliN-like C-terminal" evidence="10">
    <location>
        <begin position="220"/>
        <end position="290"/>
    </location>
</feature>
<evidence type="ECO:0000256" key="6">
    <source>
        <dbReference type="ARBA" id="ARBA00022500"/>
    </source>
</evidence>
<comment type="caution">
    <text evidence="11">The sequence shown here is derived from an EMBL/GenBank/DDBJ whole genome shotgun (WGS) entry which is preliminary data.</text>
</comment>
<dbReference type="OrthoDB" id="9806941at2"/>
<evidence type="ECO:0000313" key="11">
    <source>
        <dbReference type="EMBL" id="RDY28941.1"/>
    </source>
</evidence>
<dbReference type="InterPro" id="IPR001689">
    <property type="entry name" value="Flag_FliM"/>
</dbReference>
<dbReference type="EMBL" id="NOJY02000004">
    <property type="protein sequence ID" value="RDY28941.1"/>
    <property type="molecule type" value="Genomic_DNA"/>
</dbReference>
<dbReference type="Gene3D" id="3.40.1550.10">
    <property type="entry name" value="CheC-like"/>
    <property type="match status" value="1"/>
</dbReference>
<keyword evidence="6" id="KW-0145">Chemotaxis</keyword>
<dbReference type="SUPFAM" id="SSF101801">
    <property type="entry name" value="Surface presentation of antigens (SPOA)"/>
    <property type="match status" value="1"/>
</dbReference>
<evidence type="ECO:0000256" key="8">
    <source>
        <dbReference type="ARBA" id="ARBA00023136"/>
    </source>
</evidence>
<evidence type="ECO:0000256" key="2">
    <source>
        <dbReference type="ARBA" id="ARBA00004202"/>
    </source>
</evidence>
<protein>
    <recommendedName>
        <fullName evidence="4">Flagellar motor switch protein FliM</fullName>
    </recommendedName>
</protein>
<keyword evidence="5" id="KW-1003">Cell membrane</keyword>
<keyword evidence="9" id="KW-0975">Bacterial flagellum</keyword>
<comment type="subcellular location">
    <subcellularLocation>
        <location evidence="1">Bacterial flagellum basal body</location>
    </subcellularLocation>
    <subcellularLocation>
        <location evidence="2">Cell membrane</location>
        <topology evidence="2">Peripheral membrane protein</topology>
    </subcellularLocation>
</comment>
<evidence type="ECO:0000256" key="3">
    <source>
        <dbReference type="ARBA" id="ARBA00011049"/>
    </source>
</evidence>
<gene>
    <name evidence="11" type="ORF">CHL78_003195</name>
</gene>
<keyword evidence="8" id="KW-0472">Membrane</keyword>
<dbReference type="GO" id="GO:0009425">
    <property type="term" value="C:bacterial-type flagellum basal body"/>
    <property type="evidence" value="ECO:0007669"/>
    <property type="project" value="UniProtKB-SubCell"/>
</dbReference>
<dbReference type="GO" id="GO:0005886">
    <property type="term" value="C:plasma membrane"/>
    <property type="evidence" value="ECO:0007669"/>
    <property type="project" value="UniProtKB-SubCell"/>
</dbReference>
<dbReference type="Pfam" id="PF02154">
    <property type="entry name" value="FliM"/>
    <property type="match status" value="1"/>
</dbReference>
<evidence type="ECO:0000259" key="10">
    <source>
        <dbReference type="Pfam" id="PF01052"/>
    </source>
</evidence>
<dbReference type="GO" id="GO:0003774">
    <property type="term" value="F:cytoskeletal motor activity"/>
    <property type="evidence" value="ECO:0007669"/>
    <property type="project" value="InterPro"/>
</dbReference>
<dbReference type="InterPro" id="IPR036429">
    <property type="entry name" value="SpoA-like_sf"/>
</dbReference>
<dbReference type="GO" id="GO:0071978">
    <property type="term" value="P:bacterial-type flagellum-dependent swarming motility"/>
    <property type="evidence" value="ECO:0007669"/>
    <property type="project" value="TreeGrafter"/>
</dbReference>
<dbReference type="InterPro" id="IPR028976">
    <property type="entry name" value="CheC-like_sf"/>
</dbReference>